<proteinExistence type="predicted"/>
<reference evidence="1 2" key="1">
    <citation type="submission" date="2019-10" db="EMBL/GenBank/DDBJ databases">
        <title>Draft Genome Sequence of Cytophagaceae sp. SJW1-29.</title>
        <authorList>
            <person name="Choi A."/>
        </authorList>
    </citation>
    <scope>NUCLEOTIDE SEQUENCE [LARGE SCALE GENOMIC DNA]</scope>
    <source>
        <strain evidence="1 2">SJW1-29</strain>
    </source>
</reference>
<dbReference type="RefSeq" id="WP_152762547.1">
    <property type="nucleotide sequence ID" value="NZ_WHLY01000002.1"/>
</dbReference>
<evidence type="ECO:0000313" key="1">
    <source>
        <dbReference type="EMBL" id="MPR35467.1"/>
    </source>
</evidence>
<dbReference type="EMBL" id="WHLY01000002">
    <property type="protein sequence ID" value="MPR35467.1"/>
    <property type="molecule type" value="Genomic_DNA"/>
</dbReference>
<keyword evidence="2" id="KW-1185">Reference proteome</keyword>
<dbReference type="AlphaFoldDB" id="A0A7C9FE83"/>
<name>A0A7C9FE83_9BACT</name>
<dbReference type="Proteomes" id="UP000479293">
    <property type="component" value="Unassembled WGS sequence"/>
</dbReference>
<dbReference type="SUPFAM" id="SSF101908">
    <property type="entry name" value="Putative isomerase YbhE"/>
    <property type="match status" value="1"/>
</dbReference>
<comment type="caution">
    <text evidence="1">The sequence shown here is derived from an EMBL/GenBank/DDBJ whole genome shotgun (WGS) entry which is preliminary data.</text>
</comment>
<organism evidence="1 2">
    <name type="scientific">Salmonirosea aquatica</name>
    <dbReference type="NCBI Taxonomy" id="2654236"/>
    <lineage>
        <taxon>Bacteria</taxon>
        <taxon>Pseudomonadati</taxon>
        <taxon>Bacteroidota</taxon>
        <taxon>Cytophagia</taxon>
        <taxon>Cytophagales</taxon>
        <taxon>Spirosomataceae</taxon>
        <taxon>Salmonirosea</taxon>
    </lineage>
</organism>
<gene>
    <name evidence="1" type="ORF">GBK04_19460</name>
</gene>
<protein>
    <submittedName>
        <fullName evidence="1">Uncharacterized protein</fullName>
    </submittedName>
</protein>
<evidence type="ECO:0000313" key="2">
    <source>
        <dbReference type="Proteomes" id="UP000479293"/>
    </source>
</evidence>
<accession>A0A7C9FE83</accession>
<sequence>MFRPGTPDGVILGNDGGIYYSSSAGNTATTTNSLNYGSRNKNYNITQYYSIAQKNVAGNNYLLAGAQDNGTHHLSAAPPALGAGSSSTGGDGMLCFIDQDDPNVQISSYQYNSHNLLNGNGTFITEIVPYGTGGQFVNPVDYDSQNNILYSFQNNTLFSVVRNVGTTNNLYDLGLALPGTSFIKVAKSPNTIFVGTSSGGVYRVTNTNQANATPTQINSGSSMVGNVSSITVGSNDNQLLVTISNYNVNSVWYTEDGGLPGLTKTMPHYPTCLSATACSISWI</sequence>